<organism evidence="8 9">
    <name type="scientific">Hydrogenobacter thermophilus (strain DSM 6534 / IAM 12695 / TK-6)</name>
    <dbReference type="NCBI Taxonomy" id="608538"/>
    <lineage>
        <taxon>Bacteria</taxon>
        <taxon>Pseudomonadati</taxon>
        <taxon>Aquificota</taxon>
        <taxon>Aquificia</taxon>
        <taxon>Aquificales</taxon>
        <taxon>Aquificaceae</taxon>
        <taxon>Hydrogenobacter</taxon>
    </lineage>
</organism>
<keyword evidence="3 5" id="KW-0521">NADP</keyword>
<dbReference type="RefSeq" id="WP_012963219.1">
    <property type="nucleotide sequence ID" value="NC_013799.1"/>
</dbReference>
<name>D3DGT5_HYDTT</name>
<accession>D3DGT5</accession>
<dbReference type="Gene3D" id="3.40.50.720">
    <property type="entry name" value="NAD(P)-binding Rossmann-like Domain"/>
    <property type="match status" value="1"/>
</dbReference>
<dbReference type="UniPathway" id="UPA00068">
    <property type="reaction ID" value="UER00108"/>
</dbReference>
<keyword evidence="1 5" id="KW-0055">Arginine biosynthesis</keyword>
<evidence type="ECO:0000256" key="5">
    <source>
        <dbReference type="HAMAP-Rule" id="MF_00150"/>
    </source>
</evidence>
<keyword evidence="5" id="KW-0963">Cytoplasm</keyword>
<dbReference type="CDD" id="cd17895">
    <property type="entry name" value="AGPR_1_N"/>
    <property type="match status" value="1"/>
</dbReference>
<dbReference type="GO" id="GO:0070401">
    <property type="term" value="F:NADP+ binding"/>
    <property type="evidence" value="ECO:0007669"/>
    <property type="project" value="InterPro"/>
</dbReference>
<dbReference type="OrthoDB" id="9801289at2"/>
<dbReference type="PROSITE" id="PS01224">
    <property type="entry name" value="ARGC"/>
    <property type="match status" value="1"/>
</dbReference>
<sequence>MEQALRVCIYGATGYTGIELLRILAHHHYVRIVSAVSRTYAGKHISDLLPYFSNSYLSKVPLSEEPQEDFDLAFLCLPHETSLELTPTLLEKGKSVIDLSGAYRISRGELYPEFYGFEHTHKELLNFAVYGLPEIFRNSIKGARLVANPGCYPTVALLSLYPFLREGVDFDSIIVDAISGVSGAGRKTTQHFHYPEMEQNIMAYSVQKHRHTPEMEDVIKRLSRRDIKVRFTPKVVPASRGMLSTVYIPTQEKRIRDLFYETYKEEKFVKVVQEPPMTKHVIGTNMCLIYPYYDERTDTAVVISAIDNLGKGASSQAVQNMNIMMGIDESAGIENLPLFP</sequence>
<keyword evidence="4 5" id="KW-0560">Oxidoreductase</keyword>
<evidence type="ECO:0000259" key="7">
    <source>
        <dbReference type="SMART" id="SM00859"/>
    </source>
</evidence>
<dbReference type="EC" id="1.2.1.38" evidence="5"/>
<comment type="subcellular location">
    <subcellularLocation>
        <location evidence="5">Cytoplasm</location>
    </subcellularLocation>
</comment>
<dbReference type="InterPro" id="IPR058924">
    <property type="entry name" value="AGPR_dimerisation_dom"/>
</dbReference>
<comment type="catalytic activity">
    <reaction evidence="5">
        <text>N-acetyl-L-glutamate 5-semialdehyde + phosphate + NADP(+) = N-acetyl-L-glutamyl 5-phosphate + NADPH + H(+)</text>
        <dbReference type="Rhea" id="RHEA:21588"/>
        <dbReference type="ChEBI" id="CHEBI:15378"/>
        <dbReference type="ChEBI" id="CHEBI:29123"/>
        <dbReference type="ChEBI" id="CHEBI:43474"/>
        <dbReference type="ChEBI" id="CHEBI:57783"/>
        <dbReference type="ChEBI" id="CHEBI:57936"/>
        <dbReference type="ChEBI" id="CHEBI:58349"/>
        <dbReference type="EC" id="1.2.1.38"/>
    </reaction>
</comment>
<keyword evidence="2 5" id="KW-0028">Amino-acid biosynthesis</keyword>
<dbReference type="PATRIC" id="fig|608538.5.peg.577"/>
<reference evidence="8 9" key="1">
    <citation type="journal article" date="2010" name="J. Bacteriol.">
        <title>Complete genome sequence of the thermophilic, obligately chemolithoautotrophic hydrogen-oxidizing bacterium Hydrogenobacter thermophilus TK-6.</title>
        <authorList>
            <person name="Arai H."/>
            <person name="Kanbe H."/>
            <person name="Ishii M."/>
            <person name="Igarashi Y."/>
        </authorList>
    </citation>
    <scope>NUCLEOTIDE SEQUENCE [LARGE SCALE GENOMIC DNA]</scope>
    <source>
        <strain evidence="9">DSM 6534 / IAM 12695 / TK-6 [Tokyo]</strain>
    </source>
</reference>
<protein>
    <recommendedName>
        <fullName evidence="5">N-acetyl-gamma-glutamyl-phosphate reductase</fullName>
        <shortName evidence="5">AGPR</shortName>
        <ecNumber evidence="5">1.2.1.38</ecNumber>
    </recommendedName>
    <alternativeName>
        <fullName evidence="5">N-acetyl-glutamate semialdehyde dehydrogenase</fullName>
        <shortName evidence="5">NAGSA dehydrogenase</shortName>
    </alternativeName>
</protein>
<comment type="similarity">
    <text evidence="5">Belongs to the NAGSA dehydrogenase family. Type 1 subfamily.</text>
</comment>
<keyword evidence="9" id="KW-1185">Reference proteome</keyword>
<proteinExistence type="inferred from homology"/>
<dbReference type="Proteomes" id="UP000002574">
    <property type="component" value="Chromosome"/>
</dbReference>
<evidence type="ECO:0000256" key="2">
    <source>
        <dbReference type="ARBA" id="ARBA00022605"/>
    </source>
</evidence>
<dbReference type="HAMAP" id="MF_00150">
    <property type="entry name" value="ArgC_type1"/>
    <property type="match status" value="1"/>
</dbReference>
<dbReference type="NCBIfam" id="TIGR01850">
    <property type="entry name" value="argC"/>
    <property type="match status" value="1"/>
</dbReference>
<dbReference type="GO" id="GO:0005737">
    <property type="term" value="C:cytoplasm"/>
    <property type="evidence" value="ECO:0007669"/>
    <property type="project" value="UniProtKB-SubCell"/>
</dbReference>
<evidence type="ECO:0000256" key="6">
    <source>
        <dbReference type="PROSITE-ProRule" id="PRU10010"/>
    </source>
</evidence>
<comment type="function">
    <text evidence="5">Catalyzes the NADPH-dependent reduction of N-acetyl-5-glutamyl phosphate to yield N-acetyl-L-glutamate 5-semialdehyde.</text>
</comment>
<dbReference type="Gene3D" id="3.30.360.10">
    <property type="entry name" value="Dihydrodipicolinate Reductase, domain 2"/>
    <property type="match status" value="1"/>
</dbReference>
<feature type="domain" description="Semialdehyde dehydrogenase NAD-binding" evidence="7">
    <location>
        <begin position="6"/>
        <end position="143"/>
    </location>
</feature>
<gene>
    <name evidence="5 8" type="primary">argC</name>
    <name evidence="8" type="ordered locus">HTH_0575</name>
</gene>
<evidence type="ECO:0000313" key="8">
    <source>
        <dbReference type="EMBL" id="BAI69037.1"/>
    </source>
</evidence>
<dbReference type="KEGG" id="hte:Hydth_0574"/>
<dbReference type="Pfam" id="PF22698">
    <property type="entry name" value="Semialdhyde_dhC_1"/>
    <property type="match status" value="1"/>
</dbReference>
<dbReference type="CDD" id="cd23934">
    <property type="entry name" value="AGPR_1_C"/>
    <property type="match status" value="1"/>
</dbReference>
<dbReference type="GO" id="GO:0006526">
    <property type="term" value="P:L-arginine biosynthetic process"/>
    <property type="evidence" value="ECO:0007669"/>
    <property type="project" value="UniProtKB-UniRule"/>
</dbReference>
<dbReference type="SUPFAM" id="SSF51735">
    <property type="entry name" value="NAD(P)-binding Rossmann-fold domains"/>
    <property type="match status" value="1"/>
</dbReference>
<dbReference type="PANTHER" id="PTHR32338">
    <property type="entry name" value="N-ACETYL-GAMMA-GLUTAMYL-PHOSPHATE REDUCTASE, CHLOROPLASTIC-RELATED-RELATED"/>
    <property type="match status" value="1"/>
</dbReference>
<dbReference type="Pfam" id="PF01118">
    <property type="entry name" value="Semialdhyde_dh"/>
    <property type="match status" value="1"/>
</dbReference>
<comment type="pathway">
    <text evidence="5">Amino-acid biosynthesis; L-arginine biosynthesis; N(2)-acetyl-L-ornithine from L-glutamate: step 3/4.</text>
</comment>
<dbReference type="InterPro" id="IPR050085">
    <property type="entry name" value="AGPR"/>
</dbReference>
<dbReference type="PANTHER" id="PTHR32338:SF10">
    <property type="entry name" value="N-ACETYL-GAMMA-GLUTAMYL-PHOSPHATE REDUCTASE, CHLOROPLASTIC-RELATED"/>
    <property type="match status" value="1"/>
</dbReference>
<dbReference type="AlphaFoldDB" id="D3DGT5"/>
<dbReference type="SUPFAM" id="SSF55347">
    <property type="entry name" value="Glyceraldehyde-3-phosphate dehydrogenase-like, C-terminal domain"/>
    <property type="match status" value="1"/>
</dbReference>
<dbReference type="InterPro" id="IPR000706">
    <property type="entry name" value="AGPR_type-1"/>
</dbReference>
<feature type="active site" evidence="5 6">
    <location>
        <position position="151"/>
    </location>
</feature>
<dbReference type="InterPro" id="IPR036291">
    <property type="entry name" value="NAD(P)-bd_dom_sf"/>
</dbReference>
<dbReference type="InterPro" id="IPR000534">
    <property type="entry name" value="Semialdehyde_DH_NAD-bd"/>
</dbReference>
<evidence type="ECO:0000256" key="3">
    <source>
        <dbReference type="ARBA" id="ARBA00022857"/>
    </source>
</evidence>
<dbReference type="KEGG" id="hth:HTH_0575"/>
<dbReference type="GO" id="GO:0051287">
    <property type="term" value="F:NAD binding"/>
    <property type="evidence" value="ECO:0007669"/>
    <property type="project" value="InterPro"/>
</dbReference>
<dbReference type="InterPro" id="IPR023013">
    <property type="entry name" value="AGPR_AS"/>
</dbReference>
<dbReference type="GO" id="GO:0003942">
    <property type="term" value="F:N-acetyl-gamma-glutamyl-phosphate reductase activity"/>
    <property type="evidence" value="ECO:0007669"/>
    <property type="project" value="UniProtKB-UniRule"/>
</dbReference>
<dbReference type="EMBL" id="AP011112">
    <property type="protein sequence ID" value="BAI69037.1"/>
    <property type="molecule type" value="Genomic_DNA"/>
</dbReference>
<dbReference type="STRING" id="608538.HTH_0575"/>
<dbReference type="SMART" id="SM00859">
    <property type="entry name" value="Semialdhyde_dh"/>
    <property type="match status" value="1"/>
</dbReference>
<evidence type="ECO:0000256" key="4">
    <source>
        <dbReference type="ARBA" id="ARBA00023002"/>
    </source>
</evidence>
<dbReference type="eggNOG" id="COG0002">
    <property type="taxonomic scope" value="Bacteria"/>
</dbReference>
<evidence type="ECO:0000313" key="9">
    <source>
        <dbReference type="Proteomes" id="UP000002574"/>
    </source>
</evidence>
<evidence type="ECO:0000256" key="1">
    <source>
        <dbReference type="ARBA" id="ARBA00022571"/>
    </source>
</evidence>